<comment type="caution">
    <text evidence="2">The sequence shown here is derived from an EMBL/GenBank/DDBJ whole genome shotgun (WGS) entry which is preliminary data.</text>
</comment>
<sequence>MFRFVVTLLVMLGLALGSTNSLVSAAPLCAAPGETTCSCGHSTAASCCSTSVRSCCGVVERSCCQQTTEENLAGPTCDGCSCCVEPAEMPLAPASASEVHLPVDLFAWTSPVALDPASRTLPTNDRDAGLLDGGVSLQVLHCRWRN</sequence>
<dbReference type="RefSeq" id="WP_230219202.1">
    <property type="nucleotide sequence ID" value="NZ_JAJKFT010000010.1"/>
</dbReference>
<evidence type="ECO:0000256" key="1">
    <source>
        <dbReference type="SAM" id="SignalP"/>
    </source>
</evidence>
<evidence type="ECO:0000313" key="2">
    <source>
        <dbReference type="EMBL" id="MCC9629319.1"/>
    </source>
</evidence>
<keyword evidence="3" id="KW-1185">Reference proteome</keyword>
<gene>
    <name evidence="2" type="ORF">LOC68_13020</name>
</gene>
<dbReference type="EMBL" id="JAJKFT010000010">
    <property type="protein sequence ID" value="MCC9629319.1"/>
    <property type="molecule type" value="Genomic_DNA"/>
</dbReference>
<reference evidence="2" key="1">
    <citation type="submission" date="2021-11" db="EMBL/GenBank/DDBJ databases">
        <title>Genome sequence.</title>
        <authorList>
            <person name="Sun Q."/>
        </authorList>
    </citation>
    <scope>NUCLEOTIDE SEQUENCE</scope>
    <source>
        <strain evidence="2">JC732</strain>
    </source>
</reference>
<protein>
    <recommendedName>
        <fullName evidence="4">Secreted protein</fullName>
    </recommendedName>
</protein>
<name>A0A9X1MME6_9BACT</name>
<dbReference type="AlphaFoldDB" id="A0A9X1MME6"/>
<proteinExistence type="predicted"/>
<evidence type="ECO:0008006" key="4">
    <source>
        <dbReference type="Google" id="ProtNLM"/>
    </source>
</evidence>
<keyword evidence="1" id="KW-0732">Signal</keyword>
<accession>A0A9X1MME6</accession>
<feature type="signal peptide" evidence="1">
    <location>
        <begin position="1"/>
        <end position="25"/>
    </location>
</feature>
<organism evidence="2 3">
    <name type="scientific">Blastopirellula sediminis</name>
    <dbReference type="NCBI Taxonomy" id="2894196"/>
    <lineage>
        <taxon>Bacteria</taxon>
        <taxon>Pseudomonadati</taxon>
        <taxon>Planctomycetota</taxon>
        <taxon>Planctomycetia</taxon>
        <taxon>Pirellulales</taxon>
        <taxon>Pirellulaceae</taxon>
        <taxon>Blastopirellula</taxon>
    </lineage>
</organism>
<evidence type="ECO:0000313" key="3">
    <source>
        <dbReference type="Proteomes" id="UP001139103"/>
    </source>
</evidence>
<feature type="chain" id="PRO_5040954690" description="Secreted protein" evidence="1">
    <location>
        <begin position="26"/>
        <end position="146"/>
    </location>
</feature>
<dbReference type="Proteomes" id="UP001139103">
    <property type="component" value="Unassembled WGS sequence"/>
</dbReference>